<dbReference type="AlphaFoldDB" id="A0A6P6KYQ6"/>
<dbReference type="PANTHER" id="PTHR31025">
    <property type="entry name" value="SI:CH211-196P9.1-RELATED"/>
    <property type="match status" value="1"/>
</dbReference>
<keyword evidence="1" id="KW-1185">Reference proteome</keyword>
<protein>
    <submittedName>
        <fullName evidence="2 3">Uncharacterized protein LOC113054917</fullName>
    </submittedName>
</protein>
<accession>A0A6P6KYQ6</accession>
<organism evidence="1 3">
    <name type="scientific">Carassius auratus</name>
    <name type="common">Goldfish</name>
    <dbReference type="NCBI Taxonomy" id="7957"/>
    <lineage>
        <taxon>Eukaryota</taxon>
        <taxon>Metazoa</taxon>
        <taxon>Chordata</taxon>
        <taxon>Craniata</taxon>
        <taxon>Vertebrata</taxon>
        <taxon>Euteleostomi</taxon>
        <taxon>Actinopterygii</taxon>
        <taxon>Neopterygii</taxon>
        <taxon>Teleostei</taxon>
        <taxon>Ostariophysi</taxon>
        <taxon>Cypriniformes</taxon>
        <taxon>Cyprinidae</taxon>
        <taxon>Cyprininae</taxon>
        <taxon>Carassius</taxon>
    </lineage>
</organism>
<dbReference type="GeneID" id="113054917"/>
<dbReference type="OrthoDB" id="8895157at2759"/>
<name>A0A6P6KYQ6_CARAU</name>
<proteinExistence type="predicted"/>
<dbReference type="RefSeq" id="XP_026076501.1">
    <property type="nucleotide sequence ID" value="XM_026220716.1"/>
</dbReference>
<evidence type="ECO:0000313" key="2">
    <source>
        <dbReference type="RefSeq" id="XP_026076501.1"/>
    </source>
</evidence>
<gene>
    <name evidence="2 3 4" type="primary">LOC113054917</name>
</gene>
<evidence type="ECO:0000313" key="4">
    <source>
        <dbReference type="RefSeq" id="XP_026076503.1"/>
    </source>
</evidence>
<reference evidence="2 3" key="1">
    <citation type="submission" date="2025-04" db="UniProtKB">
        <authorList>
            <consortium name="RefSeq"/>
        </authorList>
    </citation>
    <scope>IDENTIFICATION</scope>
    <source>
        <strain evidence="2 3">Wakin</strain>
        <tissue evidence="2 3">Muscle</tissue>
    </source>
</reference>
<dbReference type="KEGG" id="caua:113054917"/>
<evidence type="ECO:0000313" key="3">
    <source>
        <dbReference type="RefSeq" id="XP_026076502.1"/>
    </source>
</evidence>
<dbReference type="PANTHER" id="PTHR31025:SF27">
    <property type="entry name" value="SI:CH211-193K19.2-RELATED"/>
    <property type="match status" value="1"/>
</dbReference>
<dbReference type="RefSeq" id="XP_026076503.1">
    <property type="nucleotide sequence ID" value="XM_026220718.1"/>
</dbReference>
<sequence length="513" mass="58213">MTSAVLRIILGESSCQRVVFPSGLPESVTELEDAVRSQCKLQDPFRLQFMDTLFDNQFMNLTSMNEIKDKATIKIINITDSLSPLNATSAGTMNSSTFAPGHSEVSASISSLSSTRRSSWPETFCIPPFSYDAEFKLEQANSVFRENGTLLIPDIKLKSDILEGLVQKIVQYKVYVTDREFEQVGEALIKKHPCLTERGSDTGYGGWKVSLKYKLSNYRTHLRKLGCPEVTVNSLKHKPDGKKSPAYNVKKPKRGEVHYCPSYSPGENDHTLEIARVELLSDVKKNNNRETIKTKMQRTFALRRQEVLRCAPMIGDFMMRWPALFDVTEVNAEFKRITTVPLQSKFLSQLDLHYEGFLKVFERRPGQQGRKLKEMMSTVVEDDIDAARELAIRGLCIYLNEDPKDLIQEYVDMEEDLLQSAFEKTTMGIFVMKHTADNEAHNVAIVLEGVAVLQDLDSVAFATSMLFGLIYTLNLQYPTKLRFTFEILQKLIMELDAGELSIKAQNLKSKLHQ</sequence>
<dbReference type="RefSeq" id="XP_026076502.1">
    <property type="nucleotide sequence ID" value="XM_026220717.1"/>
</dbReference>
<evidence type="ECO:0000313" key="1">
    <source>
        <dbReference type="Proteomes" id="UP000515129"/>
    </source>
</evidence>
<dbReference type="Proteomes" id="UP000515129">
    <property type="component" value="Chromosome 36"/>
</dbReference>